<keyword evidence="1" id="KW-0805">Transcription regulation</keyword>
<accession>A0ABP6LLV2</accession>
<dbReference type="InterPro" id="IPR001647">
    <property type="entry name" value="HTH_TetR"/>
</dbReference>
<gene>
    <name evidence="6" type="ORF">GCM10010528_24250</name>
</gene>
<dbReference type="PROSITE" id="PS50977">
    <property type="entry name" value="HTH_TETR_2"/>
    <property type="match status" value="1"/>
</dbReference>
<dbReference type="SUPFAM" id="SSF46689">
    <property type="entry name" value="Homeodomain-like"/>
    <property type="match status" value="1"/>
</dbReference>
<evidence type="ECO:0000256" key="1">
    <source>
        <dbReference type="ARBA" id="ARBA00023015"/>
    </source>
</evidence>
<sequence length="235" mass="24709">MLYGIIGFMASTKRAANRAAMTAEIGRLGREHLSTHGAAQLSLRAIAREMGIASSAVYRYVPSRDDLLTLLLVEAYNDLAASVEKALGGGADPRADIGRGALAMRSWAVVDPARWALLYGSPVPGYAAPAGQTVGPGTRAVRAFLQTLDAAQRGGLLRADLPTPDDPLVPELVAVAADFDLELSDAAVLAATALWATIIGAISLEVFGQYGSDSFGRPEVLFTGQIDLVLRSIFQ</sequence>
<proteinExistence type="predicted"/>
<dbReference type="Pfam" id="PF13305">
    <property type="entry name" value="TetR_C_33"/>
    <property type="match status" value="1"/>
</dbReference>
<name>A0ABP6LLV2_9ACTN</name>
<dbReference type="InterPro" id="IPR036271">
    <property type="entry name" value="Tet_transcr_reg_TetR-rel_C_sf"/>
</dbReference>
<evidence type="ECO:0000256" key="3">
    <source>
        <dbReference type="ARBA" id="ARBA00023163"/>
    </source>
</evidence>
<dbReference type="InterPro" id="IPR009057">
    <property type="entry name" value="Homeodomain-like_sf"/>
</dbReference>
<evidence type="ECO:0000313" key="7">
    <source>
        <dbReference type="Proteomes" id="UP001501035"/>
    </source>
</evidence>
<dbReference type="InterPro" id="IPR025996">
    <property type="entry name" value="MT1864/Rv1816-like_C"/>
</dbReference>
<dbReference type="PANTHER" id="PTHR30055">
    <property type="entry name" value="HTH-TYPE TRANSCRIPTIONAL REGULATOR RUTR"/>
    <property type="match status" value="1"/>
</dbReference>
<evidence type="ECO:0000256" key="4">
    <source>
        <dbReference type="PROSITE-ProRule" id="PRU00335"/>
    </source>
</evidence>
<dbReference type="Pfam" id="PF00440">
    <property type="entry name" value="TetR_N"/>
    <property type="match status" value="1"/>
</dbReference>
<dbReference type="SUPFAM" id="SSF48498">
    <property type="entry name" value="Tetracyclin repressor-like, C-terminal domain"/>
    <property type="match status" value="1"/>
</dbReference>
<organism evidence="6 7">
    <name type="scientific">Gordonia defluvii</name>
    <dbReference type="NCBI Taxonomy" id="283718"/>
    <lineage>
        <taxon>Bacteria</taxon>
        <taxon>Bacillati</taxon>
        <taxon>Actinomycetota</taxon>
        <taxon>Actinomycetes</taxon>
        <taxon>Mycobacteriales</taxon>
        <taxon>Gordoniaceae</taxon>
        <taxon>Gordonia</taxon>
    </lineage>
</organism>
<dbReference type="PANTHER" id="PTHR30055:SF243">
    <property type="entry name" value="HTH-TYPE TRANSCRIPTIONAL REGULATOR RV1816"/>
    <property type="match status" value="1"/>
</dbReference>
<keyword evidence="2 4" id="KW-0238">DNA-binding</keyword>
<dbReference type="EMBL" id="BAAAVS010000051">
    <property type="protein sequence ID" value="GAA3043914.1"/>
    <property type="molecule type" value="Genomic_DNA"/>
</dbReference>
<dbReference type="Proteomes" id="UP001501035">
    <property type="component" value="Unassembled WGS sequence"/>
</dbReference>
<keyword evidence="7" id="KW-1185">Reference proteome</keyword>
<evidence type="ECO:0000256" key="2">
    <source>
        <dbReference type="ARBA" id="ARBA00023125"/>
    </source>
</evidence>
<evidence type="ECO:0000313" key="6">
    <source>
        <dbReference type="EMBL" id="GAA3043914.1"/>
    </source>
</evidence>
<protein>
    <submittedName>
        <fullName evidence="6">TetR/AcrR family transcriptional regulator</fullName>
    </submittedName>
</protein>
<keyword evidence="3" id="KW-0804">Transcription</keyword>
<feature type="domain" description="HTH tetR-type" evidence="5">
    <location>
        <begin position="19"/>
        <end position="79"/>
    </location>
</feature>
<dbReference type="Gene3D" id="1.10.357.10">
    <property type="entry name" value="Tetracycline Repressor, domain 2"/>
    <property type="match status" value="1"/>
</dbReference>
<evidence type="ECO:0000259" key="5">
    <source>
        <dbReference type="PROSITE" id="PS50977"/>
    </source>
</evidence>
<feature type="DNA-binding region" description="H-T-H motif" evidence="4">
    <location>
        <begin position="42"/>
        <end position="61"/>
    </location>
</feature>
<comment type="caution">
    <text evidence="6">The sequence shown here is derived from an EMBL/GenBank/DDBJ whole genome shotgun (WGS) entry which is preliminary data.</text>
</comment>
<dbReference type="InterPro" id="IPR050109">
    <property type="entry name" value="HTH-type_TetR-like_transc_reg"/>
</dbReference>
<reference evidence="7" key="1">
    <citation type="journal article" date="2019" name="Int. J. Syst. Evol. Microbiol.">
        <title>The Global Catalogue of Microorganisms (GCM) 10K type strain sequencing project: providing services to taxonomists for standard genome sequencing and annotation.</title>
        <authorList>
            <consortium name="The Broad Institute Genomics Platform"/>
            <consortium name="The Broad Institute Genome Sequencing Center for Infectious Disease"/>
            <person name="Wu L."/>
            <person name="Ma J."/>
        </authorList>
    </citation>
    <scope>NUCLEOTIDE SEQUENCE [LARGE SCALE GENOMIC DNA]</scope>
    <source>
        <strain evidence="7">JCM 14234</strain>
    </source>
</reference>